<proteinExistence type="inferred from homology"/>
<dbReference type="Gene3D" id="3.40.190.10">
    <property type="entry name" value="Periplasmic binding protein-like II"/>
    <property type="match status" value="2"/>
</dbReference>
<comment type="similarity">
    <text evidence="1">Belongs to the phosphate/phosphite/phosphonate binding protein family.</text>
</comment>
<dbReference type="Pfam" id="PF12974">
    <property type="entry name" value="Phosphonate-bd"/>
    <property type="match status" value="1"/>
</dbReference>
<sequence length="314" mass="34376">MKKFLVGLIIYIIAMTVFFTLTASDGKSNSANNHAHNGMDLKELNIQFVPSIQSETLLAKAKPLEQLLSQQLGIPVHVSLSTDTNSVIEAMGSKKVDMGFLSPDAYVTAHREYGANVILQSTRFGIKDDNTGDSTGKLTDRYHAIVIVGKDSNIKTAKDLKGKKIAVQGPTSTAGYVFPAVELNQKGINITKESTLVQVKGHDQGVLAVLKGDTDATFIFGDARNVLKKDRPDVFDKTRILYTTSAIPNDTVTLRKDITASDSHKIKQAMKEIATTPDGKKVLHDVYAWQGVADSNDSNFDTVRSHNKLMERIR</sequence>
<dbReference type="PANTHER" id="PTHR35841:SF1">
    <property type="entry name" value="PHOSPHONATES-BINDING PERIPLASMIC PROTEIN"/>
    <property type="match status" value="1"/>
</dbReference>
<dbReference type="NCBIfam" id="TIGR01098">
    <property type="entry name" value="3A0109s03R"/>
    <property type="match status" value="1"/>
</dbReference>
<evidence type="ECO:0000256" key="1">
    <source>
        <dbReference type="ARBA" id="ARBA00007162"/>
    </source>
</evidence>
<evidence type="ECO:0000313" key="3">
    <source>
        <dbReference type="EMBL" id="PVY86278.1"/>
    </source>
</evidence>
<dbReference type="InterPro" id="IPR005770">
    <property type="entry name" value="PhnD"/>
</dbReference>
<dbReference type="EMBL" id="QEKT01000001">
    <property type="protein sequence ID" value="PVY86278.1"/>
    <property type="molecule type" value="Genomic_DNA"/>
</dbReference>
<dbReference type="GO" id="GO:0055085">
    <property type="term" value="P:transmembrane transport"/>
    <property type="evidence" value="ECO:0007669"/>
    <property type="project" value="InterPro"/>
</dbReference>
<reference evidence="3 4" key="1">
    <citation type="submission" date="2018-04" db="EMBL/GenBank/DDBJ databases">
        <title>Genomic Encyclopedia of Type Strains, Phase IV (KMG-IV): sequencing the most valuable type-strain genomes for metagenomic binning, comparative biology and taxonomic classification.</title>
        <authorList>
            <person name="Goeker M."/>
        </authorList>
    </citation>
    <scope>NUCLEOTIDE SEQUENCE [LARGE SCALE GENOMIC DNA]</scope>
    <source>
        <strain evidence="3 4">DSM 28795</strain>
    </source>
</reference>
<keyword evidence="4" id="KW-1185">Reference proteome</keyword>
<dbReference type="Proteomes" id="UP000245433">
    <property type="component" value="Unassembled WGS sequence"/>
</dbReference>
<dbReference type="OrthoDB" id="9776786at2"/>
<gene>
    <name evidence="3" type="ORF">C7384_101193</name>
</gene>
<evidence type="ECO:0000313" key="4">
    <source>
        <dbReference type="Proteomes" id="UP000245433"/>
    </source>
</evidence>
<dbReference type="AlphaFoldDB" id="A0A2U1DF31"/>
<dbReference type="CDD" id="cd01071">
    <property type="entry name" value="PBP2_PhnD_like"/>
    <property type="match status" value="1"/>
</dbReference>
<dbReference type="GO" id="GO:0043190">
    <property type="term" value="C:ATP-binding cassette (ABC) transporter complex"/>
    <property type="evidence" value="ECO:0007669"/>
    <property type="project" value="InterPro"/>
</dbReference>
<comment type="caution">
    <text evidence="3">The sequence shown here is derived from an EMBL/GenBank/DDBJ whole genome shotgun (WGS) entry which is preliminary data.</text>
</comment>
<dbReference type="SUPFAM" id="SSF53850">
    <property type="entry name" value="Periplasmic binding protein-like II"/>
    <property type="match status" value="1"/>
</dbReference>
<name>A0A2U1DF31_9LACO</name>
<accession>A0A2U1DF31</accession>
<evidence type="ECO:0000256" key="2">
    <source>
        <dbReference type="ARBA" id="ARBA00022729"/>
    </source>
</evidence>
<dbReference type="PANTHER" id="PTHR35841">
    <property type="entry name" value="PHOSPHONATES-BINDING PERIPLASMIC PROTEIN"/>
    <property type="match status" value="1"/>
</dbReference>
<organism evidence="3 4">
    <name type="scientific">Convivina intestini</name>
    <dbReference type="NCBI Taxonomy" id="1505726"/>
    <lineage>
        <taxon>Bacteria</taxon>
        <taxon>Bacillati</taxon>
        <taxon>Bacillota</taxon>
        <taxon>Bacilli</taxon>
        <taxon>Lactobacillales</taxon>
        <taxon>Lactobacillaceae</taxon>
        <taxon>Convivina</taxon>
    </lineage>
</organism>
<keyword evidence="2" id="KW-0732">Signal</keyword>
<protein>
    <submittedName>
        <fullName evidence="3">Phosphonate transport system substrate-binding protein</fullName>
    </submittedName>
</protein>
<dbReference type="RefSeq" id="WP_089937532.1">
    <property type="nucleotide sequence ID" value="NZ_CAKOEX010000001.1"/>
</dbReference>